<keyword evidence="8" id="KW-1185">Reference proteome</keyword>
<evidence type="ECO:0000256" key="5">
    <source>
        <dbReference type="SAM" id="MobiDB-lite"/>
    </source>
</evidence>
<reference evidence="7 8" key="1">
    <citation type="journal article" date="2017" name="Mol. Biol. Evol.">
        <title>The 4-celled Tetrabaena socialis nuclear genome reveals the essential components for genetic control of cell number at the origin of multicellularity in the volvocine lineage.</title>
        <authorList>
            <person name="Featherston J."/>
            <person name="Arakaki Y."/>
            <person name="Hanschen E.R."/>
            <person name="Ferris P.J."/>
            <person name="Michod R.E."/>
            <person name="Olson B.J.S.C."/>
            <person name="Nozaki H."/>
            <person name="Durand P.M."/>
        </authorList>
    </citation>
    <scope>NUCLEOTIDE SEQUENCE [LARGE SCALE GENOMIC DNA]</scope>
    <source>
        <strain evidence="7 8">NIES-571</strain>
    </source>
</reference>
<evidence type="ECO:0000256" key="3">
    <source>
        <dbReference type="ARBA" id="ARBA00022827"/>
    </source>
</evidence>
<dbReference type="InterPro" id="IPR017938">
    <property type="entry name" value="Riboflavin_synthase-like_b-brl"/>
</dbReference>
<evidence type="ECO:0000256" key="4">
    <source>
        <dbReference type="ARBA" id="ARBA00023002"/>
    </source>
</evidence>
<comment type="caution">
    <text evidence="7">The sequence shown here is derived from an EMBL/GenBank/DDBJ whole genome shotgun (WGS) entry which is preliminary data.</text>
</comment>
<evidence type="ECO:0000313" key="7">
    <source>
        <dbReference type="EMBL" id="PNH06259.1"/>
    </source>
</evidence>
<dbReference type="Gene3D" id="2.40.30.10">
    <property type="entry name" value="Translation factors"/>
    <property type="match status" value="1"/>
</dbReference>
<dbReference type="SUPFAM" id="SSF63380">
    <property type="entry name" value="Riboflavin synthase domain-like"/>
    <property type="match status" value="1"/>
</dbReference>
<keyword evidence="2" id="KW-0285">Flavoprotein</keyword>
<evidence type="ECO:0000256" key="1">
    <source>
        <dbReference type="ARBA" id="ARBA00001974"/>
    </source>
</evidence>
<comment type="cofactor">
    <cofactor evidence="1">
        <name>FAD</name>
        <dbReference type="ChEBI" id="CHEBI:57692"/>
    </cofactor>
</comment>
<feature type="region of interest" description="Disordered" evidence="5">
    <location>
        <begin position="260"/>
        <end position="288"/>
    </location>
</feature>
<dbReference type="OrthoDB" id="1856718at2759"/>
<dbReference type="Gene3D" id="1.20.990.10">
    <property type="entry name" value="NADPH-cytochrome p450 Reductase, Chain A, domain 3"/>
    <property type="match status" value="1"/>
</dbReference>
<dbReference type="InterPro" id="IPR023173">
    <property type="entry name" value="NADPH_Cyt_P450_Rdtase_alpha"/>
</dbReference>
<proteinExistence type="predicted"/>
<feature type="compositionally biased region" description="Low complexity" evidence="5">
    <location>
        <begin position="179"/>
        <end position="204"/>
    </location>
</feature>
<dbReference type="InterPro" id="IPR039261">
    <property type="entry name" value="FNR_nucleotide-bd"/>
</dbReference>
<dbReference type="SUPFAM" id="SSF52343">
    <property type="entry name" value="Ferredoxin reductase-like, C-terminal NADP-linked domain"/>
    <property type="match status" value="2"/>
</dbReference>
<dbReference type="PRINTS" id="PR00371">
    <property type="entry name" value="FPNCR"/>
</dbReference>
<dbReference type="PANTHER" id="PTHR19384:SF10">
    <property type="entry name" value="NADPH-DEPENDENT DIFLAVIN OXIDOREDUCTASE 1"/>
    <property type="match status" value="1"/>
</dbReference>
<dbReference type="EMBL" id="PGGS01000247">
    <property type="protein sequence ID" value="PNH06259.1"/>
    <property type="molecule type" value="Genomic_DNA"/>
</dbReference>
<dbReference type="InterPro" id="IPR003097">
    <property type="entry name" value="CysJ-like_FAD-binding"/>
</dbReference>
<evidence type="ECO:0000259" key="6">
    <source>
        <dbReference type="Pfam" id="PF00667"/>
    </source>
</evidence>
<dbReference type="GO" id="GO:0016491">
    <property type="term" value="F:oxidoreductase activity"/>
    <property type="evidence" value="ECO:0007669"/>
    <property type="project" value="UniProtKB-KW"/>
</dbReference>
<dbReference type="InterPro" id="IPR001709">
    <property type="entry name" value="Flavoprot_Pyr_Nucl_cyt_Rdtase"/>
</dbReference>
<evidence type="ECO:0000313" key="8">
    <source>
        <dbReference type="Proteomes" id="UP000236333"/>
    </source>
</evidence>
<accession>A0A2J8A165</accession>
<feature type="domain" description="Sulfite reductase [NADPH] flavoprotein alpha-component-like FAD-binding" evidence="6">
    <location>
        <begin position="11"/>
        <end position="82"/>
    </location>
</feature>
<keyword evidence="4" id="KW-0560">Oxidoreductase</keyword>
<sequence length="404" mass="42054">MLEALAYNQREGRTVAEALSDFRSASPPLEWLLEAAPPLRPRLFSAASSQRLRGPSVVQVLVALVRYSTPYKRPKVGLCSAYLASLDPEAAAAAGEEVRVAVWTERGCLRMPKSLATPLILVGPGTGVAPFRSFLEERYSIVAPHEAQLLQLQQQQQQQQLQRGHLLPHGAAGDGGAQGPQPSSGAEAAADLAAPAAQPPQQADAGGGGAAAAAGVAPCYLFFGCRGRTDDFYYRAQWEEYARAGVLHPRHGLITAFSREDAQQQAQQAQQAQEQEGGQEQGQAAGAADALPVPASAAAGAAATAGAALDGVVSAAAGGGGAPTAGGGRVYVTHRIREQGELLWELLSGGAVVYVSGSAQKMPAGVAAAFADVVARYGGMDKEAAVQYVRQLELKGRYHVEAWS</sequence>
<dbReference type="Gene3D" id="3.40.50.80">
    <property type="entry name" value="Nucleotide-binding domain of ferredoxin-NADP reductase (FNR) module"/>
    <property type="match status" value="1"/>
</dbReference>
<dbReference type="Proteomes" id="UP000236333">
    <property type="component" value="Unassembled WGS sequence"/>
</dbReference>
<feature type="compositionally biased region" description="Low complexity" evidence="5">
    <location>
        <begin position="153"/>
        <end position="162"/>
    </location>
</feature>
<feature type="compositionally biased region" description="Low complexity" evidence="5">
    <location>
        <begin position="263"/>
        <end position="288"/>
    </location>
</feature>
<dbReference type="GO" id="GO:0005829">
    <property type="term" value="C:cytosol"/>
    <property type="evidence" value="ECO:0007669"/>
    <property type="project" value="TreeGrafter"/>
</dbReference>
<dbReference type="PANTHER" id="PTHR19384">
    <property type="entry name" value="NITRIC OXIDE SYNTHASE-RELATED"/>
    <property type="match status" value="1"/>
</dbReference>
<evidence type="ECO:0000256" key="2">
    <source>
        <dbReference type="ARBA" id="ARBA00022630"/>
    </source>
</evidence>
<keyword evidence="3" id="KW-0274">FAD</keyword>
<feature type="region of interest" description="Disordered" evidence="5">
    <location>
        <begin position="153"/>
        <end position="209"/>
    </location>
</feature>
<dbReference type="AlphaFoldDB" id="A0A2J8A165"/>
<gene>
    <name evidence="7" type="ORF">TSOC_007400</name>
</gene>
<name>A0A2J8A165_9CHLO</name>
<dbReference type="Pfam" id="PF00667">
    <property type="entry name" value="FAD_binding_1"/>
    <property type="match status" value="1"/>
</dbReference>
<dbReference type="GO" id="GO:0050660">
    <property type="term" value="F:flavin adenine dinucleotide binding"/>
    <property type="evidence" value="ECO:0007669"/>
    <property type="project" value="TreeGrafter"/>
</dbReference>
<organism evidence="7 8">
    <name type="scientific">Tetrabaena socialis</name>
    <dbReference type="NCBI Taxonomy" id="47790"/>
    <lineage>
        <taxon>Eukaryota</taxon>
        <taxon>Viridiplantae</taxon>
        <taxon>Chlorophyta</taxon>
        <taxon>core chlorophytes</taxon>
        <taxon>Chlorophyceae</taxon>
        <taxon>CS clade</taxon>
        <taxon>Chlamydomonadales</taxon>
        <taxon>Tetrabaenaceae</taxon>
        <taxon>Tetrabaena</taxon>
    </lineage>
</organism>
<dbReference type="GO" id="GO:0010181">
    <property type="term" value="F:FMN binding"/>
    <property type="evidence" value="ECO:0007669"/>
    <property type="project" value="TreeGrafter"/>
</dbReference>
<protein>
    <submittedName>
        <fullName evidence="7">NADPH-dependent diflavin oxidoreductase ATR3</fullName>
    </submittedName>
</protein>